<dbReference type="GO" id="GO:0004623">
    <property type="term" value="F:phospholipase A2 activity"/>
    <property type="evidence" value="ECO:0007669"/>
    <property type="project" value="TreeGrafter"/>
</dbReference>
<dbReference type="InterPro" id="IPR035547">
    <property type="entry name" value="Phospholipase_B"/>
</dbReference>
<evidence type="ECO:0000256" key="1">
    <source>
        <dbReference type="SAM" id="MobiDB-lite"/>
    </source>
</evidence>
<feature type="chain" id="PRO_5009321764" evidence="2">
    <location>
        <begin position="19"/>
        <end position="955"/>
    </location>
</feature>
<dbReference type="GO" id="GO:0006644">
    <property type="term" value="P:phospholipid metabolic process"/>
    <property type="evidence" value="ECO:0007669"/>
    <property type="project" value="TreeGrafter"/>
</dbReference>
<dbReference type="InterPro" id="IPR038885">
    <property type="entry name" value="PLB1"/>
</dbReference>
<proteinExistence type="predicted"/>
<feature type="region of interest" description="Disordered" evidence="1">
    <location>
        <begin position="930"/>
        <end position="955"/>
    </location>
</feature>
<protein>
    <submittedName>
        <fullName evidence="4">Triacylglycerol lipase</fullName>
    </submittedName>
</protein>
<dbReference type="InterPro" id="IPR001087">
    <property type="entry name" value="GDSL"/>
</dbReference>
<reference evidence="4" key="1">
    <citation type="submission" date="2016-11" db="UniProtKB">
        <authorList>
            <consortium name="WormBaseParasite"/>
        </authorList>
    </citation>
    <scope>IDENTIFICATION</scope>
</reference>
<dbReference type="AlphaFoldDB" id="A0A1I8JHV6"/>
<dbReference type="PANTHER" id="PTHR21325:SF31">
    <property type="entry name" value="GH22081P-RELATED"/>
    <property type="match status" value="1"/>
</dbReference>
<dbReference type="WBParaSite" id="maker-uti_cns_0048161-snap-gene-0.12-mRNA-1">
    <property type="protein sequence ID" value="maker-uti_cns_0048161-snap-gene-0.12-mRNA-1"/>
    <property type="gene ID" value="maker-uti_cns_0048161-snap-gene-0.12"/>
</dbReference>
<dbReference type="GO" id="GO:0050253">
    <property type="term" value="F:retinyl-palmitate esterase activity"/>
    <property type="evidence" value="ECO:0007669"/>
    <property type="project" value="TreeGrafter"/>
</dbReference>
<dbReference type="Pfam" id="PF00657">
    <property type="entry name" value="Lipase_GDSL"/>
    <property type="match status" value="2"/>
</dbReference>
<dbReference type="GO" id="GO:0004622">
    <property type="term" value="F:phosphatidylcholine lysophospholipase activity"/>
    <property type="evidence" value="ECO:0007669"/>
    <property type="project" value="TreeGrafter"/>
</dbReference>
<name>A0A1I8JHV6_9PLAT</name>
<dbReference type="CDD" id="cd01824">
    <property type="entry name" value="Phospholipase_B_like"/>
    <property type="match status" value="2"/>
</dbReference>
<keyword evidence="3" id="KW-1185">Reference proteome</keyword>
<accession>A0A1I8JHV6</accession>
<dbReference type="PANTHER" id="PTHR21325">
    <property type="entry name" value="PHOSPHOLIPASE B, PLB1"/>
    <property type="match status" value="1"/>
</dbReference>
<dbReference type="GO" id="GO:0031526">
    <property type="term" value="C:brush border membrane"/>
    <property type="evidence" value="ECO:0007669"/>
    <property type="project" value="TreeGrafter"/>
</dbReference>
<evidence type="ECO:0000313" key="4">
    <source>
        <dbReference type="WBParaSite" id="maker-uti_cns_0048161-snap-gene-0.12-mRNA-1"/>
    </source>
</evidence>
<evidence type="ECO:0000256" key="2">
    <source>
        <dbReference type="SAM" id="SignalP"/>
    </source>
</evidence>
<sequence length="955" mass="106159">MKLLLIALVACFVGASVADHQHERDAINYLTGRIPELRSKHSPSGSAWTSAMYKIVRELDESAEFRDILAAKPEKLEAEPLADSAPFSCQLDRSPSRPTSVHRLRPGDIDVIGAMGDSLTAANGALATSILGLLTEYRGYAWSIGGQVSLSKHTTIANVLRHQNSNLYGHSTGSGKVSSSNSVLNVAEPGKVASDMPGQAKELVRRLQSDSNVNFNKDWKLITLFIGGNDVCDYCKDKNEFSADNYIRYIREALDYLHANVPRAFVNVAEVLDVSLVKDLKDGSSICRVLQGSFLCKCGAMPENEAEEREIQAIIGEYQARLRQLVDSGRYDTREDFTVVTQPFFRNSKPPKINGKYDQSYFAPDCFHFSRKGHDESAKALWNNMIEPVGQKSTSWTPNGPFKCPTSVLERVQSRLELLIRDRLRVQSRLVGLPFCCHHLVSHFLRRLPAGTVRCQLFVFDKCSKSVRDCGCSRRSRVFLKRCVCLATKTTSRKLWGSKRRLKLGNVNVDSRLWDGGESNNEAGGTENAIFACTALGDAELSRIHHRVDHQHERDAINYLTGRIPELRSKHSPSGSAWTSAMYKIVRELDESAEFRDILAAKPEKLEAEPLADSAPFSCQLDRSPSRPTSVHRLRPGDIDVIGAMGDSLTAANGALATSILGLLTEYRGYAWSIGGQVSLSQHTTLANVLRQSNNNLYGHSTGSGSVHNRNSVLNVAVPGNVASHMPGQAKLLVSKLQSDPNVNFNNDWKLITLFIGGNDVCNYCKDKAREIYILWREFSADNYIKHIREALDYLHANVPKAFVNVAELLDVSLVKELKDGSSICNVLQGSLLCRCGAFPENEAEEREVQAIIGEYQSRLRQLVDSGRYDTREDFTVVNQPFFKNSKPPKINGKYDQSYFAPDCFHFSRKGHDESAKALWNNMIEPVGQKSTSWTPGGPFKCPTSARPYLSTRKN</sequence>
<keyword evidence="2" id="KW-0732">Signal</keyword>
<dbReference type="Gene3D" id="3.40.50.1110">
    <property type="entry name" value="SGNH hydrolase"/>
    <property type="match status" value="2"/>
</dbReference>
<feature type="signal peptide" evidence="2">
    <location>
        <begin position="1"/>
        <end position="18"/>
    </location>
</feature>
<dbReference type="InterPro" id="IPR036514">
    <property type="entry name" value="SGNH_hydro_sf"/>
</dbReference>
<dbReference type="SUPFAM" id="SSF52266">
    <property type="entry name" value="SGNH hydrolase"/>
    <property type="match status" value="2"/>
</dbReference>
<dbReference type="Proteomes" id="UP000095280">
    <property type="component" value="Unplaced"/>
</dbReference>
<organism evidence="3 4">
    <name type="scientific">Macrostomum lignano</name>
    <dbReference type="NCBI Taxonomy" id="282301"/>
    <lineage>
        <taxon>Eukaryota</taxon>
        <taxon>Metazoa</taxon>
        <taxon>Spiralia</taxon>
        <taxon>Lophotrochozoa</taxon>
        <taxon>Platyhelminthes</taxon>
        <taxon>Rhabditophora</taxon>
        <taxon>Macrostomorpha</taxon>
        <taxon>Macrostomida</taxon>
        <taxon>Macrostomidae</taxon>
        <taxon>Macrostomum</taxon>
    </lineage>
</organism>
<evidence type="ECO:0000313" key="3">
    <source>
        <dbReference type="Proteomes" id="UP000095280"/>
    </source>
</evidence>